<dbReference type="InterPro" id="IPR008969">
    <property type="entry name" value="CarboxyPept-like_regulatory"/>
</dbReference>
<comment type="caution">
    <text evidence="12">The sequence shown here is derived from an EMBL/GenBank/DDBJ whole genome shotgun (WGS) entry which is preliminary data.</text>
</comment>
<dbReference type="PROSITE" id="PS52016">
    <property type="entry name" value="TONB_DEPENDENT_REC_3"/>
    <property type="match status" value="1"/>
</dbReference>
<dbReference type="Gene3D" id="2.40.170.20">
    <property type="entry name" value="TonB-dependent receptor, beta-barrel domain"/>
    <property type="match status" value="1"/>
</dbReference>
<dbReference type="NCBIfam" id="TIGR04057">
    <property type="entry name" value="SusC_RagA_signa"/>
    <property type="match status" value="1"/>
</dbReference>
<dbReference type="NCBIfam" id="TIGR04056">
    <property type="entry name" value="OMP_RagA_SusC"/>
    <property type="match status" value="1"/>
</dbReference>
<dbReference type="Pfam" id="PF07715">
    <property type="entry name" value="Plug"/>
    <property type="match status" value="1"/>
</dbReference>
<evidence type="ECO:0000256" key="8">
    <source>
        <dbReference type="PROSITE-ProRule" id="PRU01360"/>
    </source>
</evidence>
<evidence type="ECO:0000313" key="12">
    <source>
        <dbReference type="EMBL" id="TLV02081.1"/>
    </source>
</evidence>
<dbReference type="InterPro" id="IPR036942">
    <property type="entry name" value="Beta-barrel_TonB_sf"/>
</dbReference>
<dbReference type="InterPro" id="IPR039426">
    <property type="entry name" value="TonB-dep_rcpt-like"/>
</dbReference>
<sequence>MTKTLLFLNPRRFGARCAGRGTAVTKISVLHLLIMLFFTSLSFASTGKGQEILEKRISLQMEGITLKKALSALENRSDARFMYNPNEIQSSLEVNVSASNERLSVVLTKLLSPLQISYEATGKQILLFKEVGNVPKSSGPMSISVAEVRPAPAKTVTGSVLANADKAGIPGVNVMLKGTQTGTTTDANGKFSIDVNGDGAVLIFSYIGFQTQEVPVGSGNLLDIIMMESVETLQEAVVTALGIKRDKRSLGYSVGTVEGTAITQTPQNNVLNAMAGKVAGVQISQMGGGVGSSVSMIIRGANSLNGDNQPLFVIDGVPVANKLSNGFAGADMGNPISDINPNDIASVSILKGPSAAALYGSRAGNGVVLITTKSGAAGKKGIGVSLNTSVVADVPLQYVQVQNKFGSGKTGAHILEEPENESWGAALDKGEQWVLWNSNGQKVPLVSYPNRFKDFFRTGITNTNNISVNGNYDKGNFRLSLGNMKNTGIIPNTDLSRLTLALNTTYNLTDKLRASVNMNITESGSDNRPIIDQSRNDVVRSVYETGAQVNINDLRDYWLPGQEGIAQRKYKDKQNNPFYLVYENPTGFKRDRIVSKIQLDYEISKEFSITGRFSRDSYEEILEAKKAYNNFEAVNGAYQVSNNYNKETNLDLILSYKKNFGEHWSVNALAGVNRLQQYGRSLATAATALVVPGVYNISNGAPGAVSYNSLLNRKKLYGAYASASVGFKDMVYLDLTARNDWTSTLPKGNNSYFYPSASLSVIASEMFEMPRWVSFAKIRAGYAQVGNDVAPYAYSRIYQTALDWGSAKNMYMDGTLKNANLKPEIATSSEIGVDLKFFSNRLGLDATFYQRGNKNQVLSILTPIESGANTKQINAGLVESKGFELALYTTPIKRENFSWDMNFTLTRNRTYITRLAEGIKYFSFASYSGAEVRTYEGGQVGDIYAAPILKVKDTSSPYYGYPIVTNGGLYQTDNDVNNLKKIGNFNHKFLMGVQPSITYKNVTLFANVDWRLGGSFYSNTMMFLGNNGQLEKTLTGESYDPNQSLEEQIKANPEKYLGSWVGGRNAEYHGFAWPEGSVEASRRVQDASLNPGVLATKDADGKTVYTENLGGPGSKWLDPFSAYRYANRPFAEKNMYSATYVKVREVSITYRLPKTFVNRLHLQNASLGFVANNIFMWTAAGIKGLDPERAFRPNGVGWSQGVEYYNVLPFTGSFGLKLNVDF</sequence>
<dbReference type="EMBL" id="VCEJ01000002">
    <property type="protein sequence ID" value="TLV02081.1"/>
    <property type="molecule type" value="Genomic_DNA"/>
</dbReference>
<evidence type="ECO:0000256" key="5">
    <source>
        <dbReference type="ARBA" id="ARBA00023077"/>
    </source>
</evidence>
<dbReference type="OrthoDB" id="9768177at2"/>
<comment type="similarity">
    <text evidence="8 9">Belongs to the TonB-dependent receptor family.</text>
</comment>
<dbReference type="InterPro" id="IPR023997">
    <property type="entry name" value="TonB-dep_OMP_SusC/RagA_CS"/>
</dbReference>
<dbReference type="InterPro" id="IPR023996">
    <property type="entry name" value="TonB-dep_OMP_SusC/RagA"/>
</dbReference>
<keyword evidence="6 8" id="KW-0472">Membrane</keyword>
<keyword evidence="7 8" id="KW-0998">Cell outer membrane</keyword>
<evidence type="ECO:0000256" key="4">
    <source>
        <dbReference type="ARBA" id="ARBA00022692"/>
    </source>
</evidence>
<evidence type="ECO:0000256" key="6">
    <source>
        <dbReference type="ARBA" id="ARBA00023136"/>
    </source>
</evidence>
<feature type="domain" description="TonB-dependent receptor-like beta-barrel" evidence="10">
    <location>
        <begin position="574"/>
        <end position="1008"/>
    </location>
</feature>
<evidence type="ECO:0000256" key="1">
    <source>
        <dbReference type="ARBA" id="ARBA00004571"/>
    </source>
</evidence>
<dbReference type="Gene3D" id="2.170.130.10">
    <property type="entry name" value="TonB-dependent receptor, plug domain"/>
    <property type="match status" value="1"/>
</dbReference>
<dbReference type="Pfam" id="PF13715">
    <property type="entry name" value="CarbopepD_reg_2"/>
    <property type="match status" value="1"/>
</dbReference>
<evidence type="ECO:0000259" key="10">
    <source>
        <dbReference type="Pfam" id="PF00593"/>
    </source>
</evidence>
<dbReference type="GO" id="GO:0009279">
    <property type="term" value="C:cell outer membrane"/>
    <property type="evidence" value="ECO:0007669"/>
    <property type="project" value="UniProtKB-SubCell"/>
</dbReference>
<name>A0A5R9L0Y6_9BACT</name>
<evidence type="ECO:0000256" key="3">
    <source>
        <dbReference type="ARBA" id="ARBA00022452"/>
    </source>
</evidence>
<evidence type="ECO:0000259" key="11">
    <source>
        <dbReference type="Pfam" id="PF07715"/>
    </source>
</evidence>
<evidence type="ECO:0000313" key="13">
    <source>
        <dbReference type="Proteomes" id="UP000306402"/>
    </source>
</evidence>
<reference evidence="12 13" key="1">
    <citation type="submission" date="2019-05" db="EMBL/GenBank/DDBJ databases">
        <authorList>
            <person name="Qu J.-H."/>
        </authorList>
    </citation>
    <scope>NUCLEOTIDE SEQUENCE [LARGE SCALE GENOMIC DNA]</scope>
    <source>
        <strain evidence="12 13">T17</strain>
    </source>
</reference>
<feature type="domain" description="TonB-dependent receptor plug" evidence="11">
    <location>
        <begin position="247"/>
        <end position="367"/>
    </location>
</feature>
<keyword evidence="13" id="KW-1185">Reference proteome</keyword>
<dbReference type="SUPFAM" id="SSF49464">
    <property type="entry name" value="Carboxypeptidase regulatory domain-like"/>
    <property type="match status" value="1"/>
</dbReference>
<comment type="subcellular location">
    <subcellularLocation>
        <location evidence="1 8">Cell outer membrane</location>
        <topology evidence="1 8">Multi-pass membrane protein</topology>
    </subcellularLocation>
</comment>
<evidence type="ECO:0000256" key="7">
    <source>
        <dbReference type="ARBA" id="ARBA00023237"/>
    </source>
</evidence>
<keyword evidence="5 9" id="KW-0798">TonB box</keyword>
<keyword evidence="3 8" id="KW-1134">Transmembrane beta strand</keyword>
<dbReference type="SUPFAM" id="SSF56935">
    <property type="entry name" value="Porins"/>
    <property type="match status" value="1"/>
</dbReference>
<evidence type="ECO:0000256" key="9">
    <source>
        <dbReference type="RuleBase" id="RU003357"/>
    </source>
</evidence>
<protein>
    <submittedName>
        <fullName evidence="12">SusC/RagA family TonB-linked outer membrane protein</fullName>
    </submittedName>
</protein>
<gene>
    <name evidence="12" type="ORF">FEN17_00065</name>
</gene>
<dbReference type="AlphaFoldDB" id="A0A5R9L0Y6"/>
<dbReference type="InterPro" id="IPR012910">
    <property type="entry name" value="Plug_dom"/>
</dbReference>
<dbReference type="InterPro" id="IPR037066">
    <property type="entry name" value="Plug_dom_sf"/>
</dbReference>
<keyword evidence="4 8" id="KW-0812">Transmembrane</keyword>
<proteinExistence type="inferred from homology"/>
<keyword evidence="2 8" id="KW-0813">Transport</keyword>
<organism evidence="12 13">
    <name type="scientific">Dyadobacter luticola</name>
    <dbReference type="NCBI Taxonomy" id="1979387"/>
    <lineage>
        <taxon>Bacteria</taxon>
        <taxon>Pseudomonadati</taxon>
        <taxon>Bacteroidota</taxon>
        <taxon>Cytophagia</taxon>
        <taxon>Cytophagales</taxon>
        <taxon>Spirosomataceae</taxon>
        <taxon>Dyadobacter</taxon>
    </lineage>
</organism>
<dbReference type="Gene3D" id="2.60.40.1120">
    <property type="entry name" value="Carboxypeptidase-like, regulatory domain"/>
    <property type="match status" value="1"/>
</dbReference>
<dbReference type="Proteomes" id="UP000306402">
    <property type="component" value="Unassembled WGS sequence"/>
</dbReference>
<dbReference type="Pfam" id="PF00593">
    <property type="entry name" value="TonB_dep_Rec_b-barrel"/>
    <property type="match status" value="1"/>
</dbReference>
<accession>A0A5R9L0Y6</accession>
<dbReference type="InterPro" id="IPR000531">
    <property type="entry name" value="Beta-barrel_TonB"/>
</dbReference>
<evidence type="ECO:0000256" key="2">
    <source>
        <dbReference type="ARBA" id="ARBA00022448"/>
    </source>
</evidence>